<dbReference type="RefSeq" id="WP_344602614.1">
    <property type="nucleotide sequence ID" value="NZ_BAAAHE010000008.1"/>
</dbReference>
<name>A0ABP3RIU1_9ACTN</name>
<dbReference type="InterPro" id="IPR029058">
    <property type="entry name" value="AB_hydrolase_fold"/>
</dbReference>
<dbReference type="EMBL" id="BAAAHE010000008">
    <property type="protein sequence ID" value="GAA0611407.1"/>
    <property type="molecule type" value="Genomic_DNA"/>
</dbReference>
<sequence length="290" mass="31485">MAPTTARVNGIELCYEEFGKPTDPTVLLIMGLGGPMFWWEDDFCADLAGRGFRVVRFDNRDCGRSTGGTAPARLVPAYLRRVAPEYTLEDMAADAAGLLRHLGVERAHVVGVSMGGMIAQVLAIRHPELVRSLVSMMSTTGSRKVGRISAKVLVSMFRTIPEGEDAYVARNLEGFRRIGSPAYYRSNLERQTARARRTYAYGLNPAGTMRQFAAIVSAPDRTADLARIRVPTTVIHGTADPLVHVSGGKATARAIPGAELVLIPGMGHDMPRELWPVLLDAIDRTAARAV</sequence>
<protein>
    <submittedName>
        <fullName evidence="2">Alpha/beta hydrolase</fullName>
    </submittedName>
</protein>
<gene>
    <name evidence="2" type="ORF">GCM10009547_11810</name>
</gene>
<keyword evidence="3" id="KW-1185">Reference proteome</keyword>
<dbReference type="InterPro" id="IPR050471">
    <property type="entry name" value="AB_hydrolase"/>
</dbReference>
<dbReference type="InterPro" id="IPR000073">
    <property type="entry name" value="AB_hydrolase_1"/>
</dbReference>
<reference evidence="3" key="1">
    <citation type="journal article" date="2019" name="Int. J. Syst. Evol. Microbiol.">
        <title>The Global Catalogue of Microorganisms (GCM) 10K type strain sequencing project: providing services to taxonomists for standard genome sequencing and annotation.</title>
        <authorList>
            <consortium name="The Broad Institute Genomics Platform"/>
            <consortium name="The Broad Institute Genome Sequencing Center for Infectious Disease"/>
            <person name="Wu L."/>
            <person name="Ma J."/>
        </authorList>
    </citation>
    <scope>NUCLEOTIDE SEQUENCE [LARGE SCALE GENOMIC DNA]</scope>
    <source>
        <strain evidence="3">JCM 10671</strain>
    </source>
</reference>
<accession>A0ABP3RIU1</accession>
<evidence type="ECO:0000313" key="3">
    <source>
        <dbReference type="Proteomes" id="UP001500957"/>
    </source>
</evidence>
<dbReference type="SUPFAM" id="SSF53474">
    <property type="entry name" value="alpha/beta-Hydrolases"/>
    <property type="match status" value="1"/>
</dbReference>
<dbReference type="Pfam" id="PF00561">
    <property type="entry name" value="Abhydrolase_1"/>
    <property type="match status" value="1"/>
</dbReference>
<dbReference type="PANTHER" id="PTHR43433">
    <property type="entry name" value="HYDROLASE, ALPHA/BETA FOLD FAMILY PROTEIN"/>
    <property type="match status" value="1"/>
</dbReference>
<evidence type="ECO:0000259" key="1">
    <source>
        <dbReference type="Pfam" id="PF00561"/>
    </source>
</evidence>
<comment type="caution">
    <text evidence="2">The sequence shown here is derived from an EMBL/GenBank/DDBJ whole genome shotgun (WGS) entry which is preliminary data.</text>
</comment>
<dbReference type="GO" id="GO:0016787">
    <property type="term" value="F:hydrolase activity"/>
    <property type="evidence" value="ECO:0007669"/>
    <property type="project" value="UniProtKB-KW"/>
</dbReference>
<dbReference type="Gene3D" id="3.40.50.1820">
    <property type="entry name" value="alpha/beta hydrolase"/>
    <property type="match status" value="1"/>
</dbReference>
<dbReference type="Proteomes" id="UP001500957">
    <property type="component" value="Unassembled WGS sequence"/>
</dbReference>
<dbReference type="PANTHER" id="PTHR43433:SF5">
    <property type="entry name" value="AB HYDROLASE-1 DOMAIN-CONTAINING PROTEIN"/>
    <property type="match status" value="1"/>
</dbReference>
<feature type="domain" description="AB hydrolase-1" evidence="1">
    <location>
        <begin position="24"/>
        <end position="269"/>
    </location>
</feature>
<organism evidence="2 3">
    <name type="scientific">Sporichthya brevicatena</name>
    <dbReference type="NCBI Taxonomy" id="171442"/>
    <lineage>
        <taxon>Bacteria</taxon>
        <taxon>Bacillati</taxon>
        <taxon>Actinomycetota</taxon>
        <taxon>Actinomycetes</taxon>
        <taxon>Sporichthyales</taxon>
        <taxon>Sporichthyaceae</taxon>
        <taxon>Sporichthya</taxon>
    </lineage>
</organism>
<keyword evidence="2" id="KW-0378">Hydrolase</keyword>
<proteinExistence type="predicted"/>
<evidence type="ECO:0000313" key="2">
    <source>
        <dbReference type="EMBL" id="GAA0611407.1"/>
    </source>
</evidence>